<dbReference type="Pfam" id="PF00563">
    <property type="entry name" value="EAL"/>
    <property type="match status" value="1"/>
</dbReference>
<evidence type="ECO:0000259" key="2">
    <source>
        <dbReference type="PROSITE" id="PS50883"/>
    </source>
</evidence>
<evidence type="ECO:0000313" key="4">
    <source>
        <dbReference type="Proteomes" id="UP001432128"/>
    </source>
</evidence>
<evidence type="ECO:0000313" key="3">
    <source>
        <dbReference type="EMBL" id="WUM22098.1"/>
    </source>
</evidence>
<dbReference type="SMART" id="SM00052">
    <property type="entry name" value="EAL"/>
    <property type="match status" value="1"/>
</dbReference>
<dbReference type="PROSITE" id="PS50883">
    <property type="entry name" value="EAL"/>
    <property type="match status" value="1"/>
</dbReference>
<dbReference type="Gene3D" id="3.20.20.450">
    <property type="entry name" value="EAL domain"/>
    <property type="match status" value="1"/>
</dbReference>
<dbReference type="KEGG" id="whr:OG579_10175"/>
<organism evidence="3 4">
    <name type="scientific">Williamsia herbipolensis</name>
    <dbReference type="NCBI Taxonomy" id="1603258"/>
    <lineage>
        <taxon>Bacteria</taxon>
        <taxon>Bacillati</taxon>
        <taxon>Actinomycetota</taxon>
        <taxon>Actinomycetes</taxon>
        <taxon>Mycobacteriales</taxon>
        <taxon>Nocardiaceae</taxon>
        <taxon>Williamsia</taxon>
    </lineage>
</organism>
<sequence>MSAQHGVPGSSESVPTPVDPGADTDLQRSAVSIPDEHLAVVAIRMEAADRIAAAFGPGAGSAVRGATMTALAELVGDRGAVLRATPDHVAILVDSSAADLDDLVKALSRRLATTIDVDDVSYFVQTHIGVALPGDVPLDHPASPPAGVEATGSRRADDLMQAAIAAVHSAFTRGAHLAYASEVSIAGLQREVELAAELATAVGEAFTLHYQPIVTVDGLEVVGYESLLRWTVDNRVRLPGTFLDAAEETSLIVPIGRWGVGEAIRQLAQWQTESGNPGLFMSVNFSSQQLFDRDLAAHISATLAQHSVAGETLWIEVTERDMITTDSPASATIHELAALGCVICVDDLGTGYAALRYMVDHPISVAKIDRSLVADMGDDPTKRSIVETVCRLSDELGIVSVAEGVEDRAQVALLREVGFTHAQGYLFGRPQPAPSITPPVARI</sequence>
<dbReference type="Gene3D" id="3.30.70.270">
    <property type="match status" value="1"/>
</dbReference>
<feature type="domain" description="EAL" evidence="2">
    <location>
        <begin position="187"/>
        <end position="443"/>
    </location>
</feature>
<dbReference type="Proteomes" id="UP001432128">
    <property type="component" value="Chromosome"/>
</dbReference>
<dbReference type="GO" id="GO:0071111">
    <property type="term" value="F:cyclic-guanylate-specific phosphodiesterase activity"/>
    <property type="evidence" value="ECO:0007669"/>
    <property type="project" value="InterPro"/>
</dbReference>
<dbReference type="InterPro" id="IPR035919">
    <property type="entry name" value="EAL_sf"/>
</dbReference>
<dbReference type="InterPro" id="IPR050706">
    <property type="entry name" value="Cyclic-di-GMP_PDE-like"/>
</dbReference>
<dbReference type="InterPro" id="IPR001633">
    <property type="entry name" value="EAL_dom"/>
</dbReference>
<dbReference type="RefSeq" id="WP_328859032.1">
    <property type="nucleotide sequence ID" value="NZ_CP108021.1"/>
</dbReference>
<name>A0AAU4K7I0_9NOCA</name>
<dbReference type="AlphaFoldDB" id="A0AAU4K7I0"/>
<protein>
    <submittedName>
        <fullName evidence="3">EAL domain-containing protein</fullName>
    </submittedName>
</protein>
<accession>A0AAU4K7I0</accession>
<dbReference type="EMBL" id="CP108021">
    <property type="protein sequence ID" value="WUM22098.1"/>
    <property type="molecule type" value="Genomic_DNA"/>
</dbReference>
<dbReference type="SUPFAM" id="SSF141868">
    <property type="entry name" value="EAL domain-like"/>
    <property type="match status" value="1"/>
</dbReference>
<gene>
    <name evidence="3" type="ORF">OG579_10175</name>
</gene>
<feature type="region of interest" description="Disordered" evidence="1">
    <location>
        <begin position="1"/>
        <end position="25"/>
    </location>
</feature>
<dbReference type="PANTHER" id="PTHR33121">
    <property type="entry name" value="CYCLIC DI-GMP PHOSPHODIESTERASE PDEF"/>
    <property type="match status" value="1"/>
</dbReference>
<reference evidence="3 4" key="1">
    <citation type="submission" date="2022-10" db="EMBL/GenBank/DDBJ databases">
        <title>The complete genomes of actinobacterial strains from the NBC collection.</title>
        <authorList>
            <person name="Joergensen T.S."/>
            <person name="Alvarez Arevalo M."/>
            <person name="Sterndorff E.B."/>
            <person name="Faurdal D."/>
            <person name="Vuksanovic O."/>
            <person name="Mourched A.-S."/>
            <person name="Charusanti P."/>
            <person name="Shaw S."/>
            <person name="Blin K."/>
            <person name="Weber T."/>
        </authorList>
    </citation>
    <scope>NUCLEOTIDE SEQUENCE [LARGE SCALE GENOMIC DNA]</scope>
    <source>
        <strain evidence="3 4">NBC_00319</strain>
    </source>
</reference>
<dbReference type="CDD" id="cd01948">
    <property type="entry name" value="EAL"/>
    <property type="match status" value="1"/>
</dbReference>
<dbReference type="PANTHER" id="PTHR33121:SF79">
    <property type="entry name" value="CYCLIC DI-GMP PHOSPHODIESTERASE PDED-RELATED"/>
    <property type="match status" value="1"/>
</dbReference>
<dbReference type="InterPro" id="IPR043128">
    <property type="entry name" value="Rev_trsase/Diguanyl_cyclase"/>
</dbReference>
<evidence type="ECO:0000256" key="1">
    <source>
        <dbReference type="SAM" id="MobiDB-lite"/>
    </source>
</evidence>
<proteinExistence type="predicted"/>
<keyword evidence="4" id="KW-1185">Reference proteome</keyword>